<gene>
    <name evidence="8" type="ORF">OD750_002565</name>
</gene>
<dbReference type="EMBL" id="JAOVZO020000003">
    <property type="protein sequence ID" value="MDC8011426.1"/>
    <property type="molecule type" value="Genomic_DNA"/>
</dbReference>
<protein>
    <submittedName>
        <fullName evidence="8">MFS transporter</fullName>
    </submittedName>
</protein>
<dbReference type="InterPro" id="IPR036259">
    <property type="entry name" value="MFS_trans_sf"/>
</dbReference>
<reference evidence="8" key="1">
    <citation type="submission" date="2023-02" db="EMBL/GenBank/DDBJ databases">
        <title>Tahibacter soli sp. nov. isolated from soil.</title>
        <authorList>
            <person name="Baek J.H."/>
            <person name="Lee J.K."/>
            <person name="Choi D.G."/>
            <person name="Jeon C.O."/>
        </authorList>
    </citation>
    <scope>NUCLEOTIDE SEQUENCE</scope>
    <source>
        <strain evidence="8">BL</strain>
    </source>
</reference>
<dbReference type="AlphaFoldDB" id="A0A9X4BGE2"/>
<dbReference type="GO" id="GO:0016020">
    <property type="term" value="C:membrane"/>
    <property type="evidence" value="ECO:0007669"/>
    <property type="project" value="UniProtKB-SubCell"/>
</dbReference>
<evidence type="ECO:0000256" key="1">
    <source>
        <dbReference type="ARBA" id="ARBA00004141"/>
    </source>
</evidence>
<feature type="transmembrane region" description="Helical" evidence="6">
    <location>
        <begin position="175"/>
        <end position="192"/>
    </location>
</feature>
<feature type="transmembrane region" description="Helical" evidence="6">
    <location>
        <begin position="112"/>
        <end position="134"/>
    </location>
</feature>
<feature type="transmembrane region" description="Helical" evidence="6">
    <location>
        <begin position="236"/>
        <end position="256"/>
    </location>
</feature>
<feature type="transmembrane region" description="Helical" evidence="6">
    <location>
        <begin position="441"/>
        <end position="465"/>
    </location>
</feature>
<sequence length="492" mass="50095">MNAVSKSVPEETDRAPSSRRALASLSLATLLASLGTSIANVALPTLARAFDASFARVQWVVLAYLIAITALIVGAGRLGDLAGRRRLMLFGLSVFAAASLACGVAPSLEWLVAARAAQGAGAAVMTALTLAFVADAVPKERTGRAMGWLGTMSAVGTALGPSLGGVLIASFGWRAIFLAGVPFGMLAFALAYRHLPRDRATPIAERGHFDLKGLLLLALTLAAYALALTAHRGGFGAFNVALLSAAAAGAVLFAFVEARTASPLVRLSLLREPRLRAGFALSATVMTVMMATLVVGPFYLSGALALDAARVGLVMSAGPVVSALSGVPAGRLVDRHGAARATIVGLVALAIGCGALTLLPPAFGVAGYVVPLVVVTAGYALFQAANNTAVMRDIGAEQRGVVSGLLNLSRHLGLVTGAAAMGAVFAFAADARDGAQASAEAVARGLRVTFAIATVLVAGALAIAVRRPWERRRAVDSSIAATLAASARRSER</sequence>
<dbReference type="PANTHER" id="PTHR42718">
    <property type="entry name" value="MAJOR FACILITATOR SUPERFAMILY MULTIDRUG TRANSPORTER MFSC"/>
    <property type="match status" value="1"/>
</dbReference>
<feature type="transmembrane region" description="Helical" evidence="6">
    <location>
        <begin position="412"/>
        <end position="429"/>
    </location>
</feature>
<accession>A0A9X4BGE2</accession>
<evidence type="ECO:0000256" key="4">
    <source>
        <dbReference type="ARBA" id="ARBA00022989"/>
    </source>
</evidence>
<feature type="transmembrane region" description="Helical" evidence="6">
    <location>
        <begin position="213"/>
        <end position="230"/>
    </location>
</feature>
<evidence type="ECO:0000313" key="8">
    <source>
        <dbReference type="EMBL" id="MDC8011426.1"/>
    </source>
</evidence>
<organism evidence="8 9">
    <name type="scientific">Tahibacter soli</name>
    <dbReference type="NCBI Taxonomy" id="2983605"/>
    <lineage>
        <taxon>Bacteria</taxon>
        <taxon>Pseudomonadati</taxon>
        <taxon>Pseudomonadota</taxon>
        <taxon>Gammaproteobacteria</taxon>
        <taxon>Lysobacterales</taxon>
        <taxon>Rhodanobacteraceae</taxon>
        <taxon>Tahibacter</taxon>
    </lineage>
</organism>
<comment type="caution">
    <text evidence="8">The sequence shown here is derived from an EMBL/GenBank/DDBJ whole genome shotgun (WGS) entry which is preliminary data.</text>
</comment>
<dbReference type="SUPFAM" id="SSF103473">
    <property type="entry name" value="MFS general substrate transporter"/>
    <property type="match status" value="1"/>
</dbReference>
<proteinExistence type="predicted"/>
<feature type="transmembrane region" description="Helical" evidence="6">
    <location>
        <begin position="146"/>
        <end position="169"/>
    </location>
</feature>
<dbReference type="Pfam" id="PF07690">
    <property type="entry name" value="MFS_1"/>
    <property type="match status" value="1"/>
</dbReference>
<keyword evidence="3 6" id="KW-0812">Transmembrane</keyword>
<dbReference type="InterPro" id="IPR011701">
    <property type="entry name" value="MFS"/>
</dbReference>
<feature type="transmembrane region" description="Helical" evidence="6">
    <location>
        <begin position="277"/>
        <end position="299"/>
    </location>
</feature>
<feature type="transmembrane region" description="Helical" evidence="6">
    <location>
        <begin position="311"/>
        <end position="329"/>
    </location>
</feature>
<name>A0A9X4BGE2_9GAMM</name>
<dbReference type="PRINTS" id="PR01036">
    <property type="entry name" value="TCRTETB"/>
</dbReference>
<dbReference type="GO" id="GO:0022857">
    <property type="term" value="F:transmembrane transporter activity"/>
    <property type="evidence" value="ECO:0007669"/>
    <property type="project" value="InterPro"/>
</dbReference>
<feature type="transmembrane region" description="Helical" evidence="6">
    <location>
        <begin position="365"/>
        <end position="382"/>
    </location>
</feature>
<evidence type="ECO:0000256" key="5">
    <source>
        <dbReference type="ARBA" id="ARBA00023136"/>
    </source>
</evidence>
<keyword evidence="9" id="KW-1185">Reference proteome</keyword>
<evidence type="ECO:0000313" key="9">
    <source>
        <dbReference type="Proteomes" id="UP001139971"/>
    </source>
</evidence>
<dbReference type="Proteomes" id="UP001139971">
    <property type="component" value="Unassembled WGS sequence"/>
</dbReference>
<dbReference type="PANTHER" id="PTHR42718:SF9">
    <property type="entry name" value="MAJOR FACILITATOR SUPERFAMILY MULTIDRUG TRANSPORTER MFSC"/>
    <property type="match status" value="1"/>
</dbReference>
<keyword evidence="5 6" id="KW-0472">Membrane</keyword>
<dbReference type="InterPro" id="IPR020846">
    <property type="entry name" value="MFS_dom"/>
</dbReference>
<evidence type="ECO:0000256" key="2">
    <source>
        <dbReference type="ARBA" id="ARBA00022448"/>
    </source>
</evidence>
<keyword evidence="2" id="KW-0813">Transport</keyword>
<feature type="transmembrane region" description="Helical" evidence="6">
    <location>
        <begin position="87"/>
        <end position="106"/>
    </location>
</feature>
<dbReference type="Gene3D" id="1.20.1250.20">
    <property type="entry name" value="MFS general substrate transporter like domains"/>
    <property type="match status" value="1"/>
</dbReference>
<comment type="subcellular location">
    <subcellularLocation>
        <location evidence="1">Membrane</location>
        <topology evidence="1">Multi-pass membrane protein</topology>
    </subcellularLocation>
</comment>
<evidence type="ECO:0000256" key="3">
    <source>
        <dbReference type="ARBA" id="ARBA00022692"/>
    </source>
</evidence>
<keyword evidence="4 6" id="KW-1133">Transmembrane helix</keyword>
<dbReference type="PROSITE" id="PS50850">
    <property type="entry name" value="MFS"/>
    <property type="match status" value="1"/>
</dbReference>
<evidence type="ECO:0000256" key="6">
    <source>
        <dbReference type="SAM" id="Phobius"/>
    </source>
</evidence>
<feature type="transmembrane region" description="Helical" evidence="6">
    <location>
        <begin position="59"/>
        <end position="75"/>
    </location>
</feature>
<dbReference type="RefSeq" id="WP_263545846.1">
    <property type="nucleotide sequence ID" value="NZ_JAOVZO020000003.1"/>
</dbReference>
<evidence type="ECO:0000259" key="7">
    <source>
        <dbReference type="PROSITE" id="PS50850"/>
    </source>
</evidence>
<feature type="domain" description="Major facilitator superfamily (MFS) profile" evidence="7">
    <location>
        <begin position="21"/>
        <end position="471"/>
    </location>
</feature>
<dbReference type="Gene3D" id="1.20.1720.10">
    <property type="entry name" value="Multidrug resistance protein D"/>
    <property type="match status" value="1"/>
</dbReference>
<dbReference type="CDD" id="cd17321">
    <property type="entry name" value="MFS_MMR_MDR_like"/>
    <property type="match status" value="1"/>
</dbReference>
<feature type="transmembrane region" description="Helical" evidence="6">
    <location>
        <begin position="341"/>
        <end position="359"/>
    </location>
</feature>